<dbReference type="EMBL" id="LHQQ01000280">
    <property type="protein sequence ID" value="KOS37984.1"/>
    <property type="molecule type" value="Genomic_DNA"/>
</dbReference>
<dbReference type="AlphaFoldDB" id="A0A0M8NZ66"/>
<organism evidence="1 2">
    <name type="scientific">Penicillium nordicum</name>
    <dbReference type="NCBI Taxonomy" id="229535"/>
    <lineage>
        <taxon>Eukaryota</taxon>
        <taxon>Fungi</taxon>
        <taxon>Dikarya</taxon>
        <taxon>Ascomycota</taxon>
        <taxon>Pezizomycotina</taxon>
        <taxon>Eurotiomycetes</taxon>
        <taxon>Eurotiomycetidae</taxon>
        <taxon>Eurotiales</taxon>
        <taxon>Aspergillaceae</taxon>
        <taxon>Penicillium</taxon>
    </lineage>
</organism>
<proteinExistence type="predicted"/>
<comment type="caution">
    <text evidence="1">The sequence shown here is derived from an EMBL/GenBank/DDBJ whole genome shotgun (WGS) entry which is preliminary data.</text>
</comment>
<name>A0A0M8NZ66_9EURO</name>
<evidence type="ECO:0000313" key="2">
    <source>
        <dbReference type="Proteomes" id="UP000037696"/>
    </source>
</evidence>
<accession>A0A0M8NZ66</accession>
<protein>
    <submittedName>
        <fullName evidence="1">Uncharacterized protein</fullName>
    </submittedName>
</protein>
<keyword evidence="2" id="KW-1185">Reference proteome</keyword>
<sequence length="75" mass="8741">MLSELRRNNRSAGGLAIFPHCLSLDFDAFSFEGSDDLKDKSTSAWDWPLNNYGWIRDNETSIRVHTYSSRRPVYR</sequence>
<dbReference type="Proteomes" id="UP000037696">
    <property type="component" value="Unassembled WGS sequence"/>
</dbReference>
<reference evidence="1 2" key="1">
    <citation type="submission" date="2015-08" db="EMBL/GenBank/DDBJ databases">
        <title>Genome sequencing of Penicillium nordicum.</title>
        <authorList>
            <person name="Nguyen H.D."/>
            <person name="Seifert K.A."/>
        </authorList>
    </citation>
    <scope>NUCLEOTIDE SEQUENCE [LARGE SCALE GENOMIC DNA]</scope>
    <source>
        <strain evidence="1 2">DAOMC 185683</strain>
    </source>
</reference>
<evidence type="ECO:0000313" key="1">
    <source>
        <dbReference type="EMBL" id="KOS37984.1"/>
    </source>
</evidence>
<gene>
    <name evidence="1" type="ORF">ACN38_g11197</name>
</gene>